<organism evidence="2 3">
    <name type="scientific">Armillaria gallica</name>
    <name type="common">Bulbous honey fungus</name>
    <name type="synonym">Armillaria bulbosa</name>
    <dbReference type="NCBI Taxonomy" id="47427"/>
    <lineage>
        <taxon>Eukaryota</taxon>
        <taxon>Fungi</taxon>
        <taxon>Dikarya</taxon>
        <taxon>Basidiomycota</taxon>
        <taxon>Agaricomycotina</taxon>
        <taxon>Agaricomycetes</taxon>
        <taxon>Agaricomycetidae</taxon>
        <taxon>Agaricales</taxon>
        <taxon>Marasmiineae</taxon>
        <taxon>Physalacriaceae</taxon>
        <taxon>Armillaria</taxon>
    </lineage>
</organism>
<keyword evidence="1" id="KW-0812">Transmembrane</keyword>
<accession>A0A2H3ERH1</accession>
<dbReference type="InParanoid" id="A0A2H3ERH1"/>
<sequence length="497" mass="54691">MTSSSPSVGTLTLASLAFPATQITTHIAYKYSLGIAPHPVISFRTQQIPIFVAVTQTYVIEAWMKHAIKHLMDPAADRHANLQGGGDGACADCPLQLFGEVGSSGLVDFWFELHLSASFLSPICLFLLPNRDSATMYPVLKMSGKGLLGVTLATLAGPPSATIKHYNQHECDEGMKKVYNATPIFTATPSDAFFLLECDHCGDHAHTLYPPLRISTSTARTPSTHLGGSVDVRKYGENEERRRDETRDGAWMGKEWGDGGFILKLHWAGRITTFGLKPAIDAWLGRTGAKTTSPDGRDGYPFRKIEVGVAAVSELNAILTLLTYPVILPKTIPVGVSNVLMFSAKGHLFYAQLIYNLATFDRSWFLNYSTNMFSTGPMFLSIHSWHADGAAFIGFLGHWGNNTMLAAVVVLVAGVVFMVLPIRQRRQVMRLMGGLSSRWVHDSLLGDRTNDRQRGVLFFLPVSIRPHGNELNPSLKEMRLEKCRHVQEPEDSGPGEY</sequence>
<dbReference type="PANTHER" id="PTHR32385:SF15">
    <property type="entry name" value="INOSITOL PHOSPHOCERAMIDE MANNOSYLTRANSFERASE 1"/>
    <property type="match status" value="1"/>
</dbReference>
<protein>
    <submittedName>
        <fullName evidence="2">Uncharacterized protein</fullName>
    </submittedName>
</protein>
<dbReference type="GO" id="GO:0000030">
    <property type="term" value="F:mannosyltransferase activity"/>
    <property type="evidence" value="ECO:0007669"/>
    <property type="project" value="TreeGrafter"/>
</dbReference>
<evidence type="ECO:0000313" key="2">
    <source>
        <dbReference type="EMBL" id="PBL01407.1"/>
    </source>
</evidence>
<gene>
    <name evidence="2" type="ORF">ARMGADRAFT_1025127</name>
</gene>
<dbReference type="Proteomes" id="UP000217790">
    <property type="component" value="Unassembled WGS sequence"/>
</dbReference>
<keyword evidence="1" id="KW-0472">Membrane</keyword>
<name>A0A2H3ERH1_ARMGA</name>
<feature type="transmembrane region" description="Helical" evidence="1">
    <location>
        <begin position="403"/>
        <end position="422"/>
    </location>
</feature>
<evidence type="ECO:0000256" key="1">
    <source>
        <dbReference type="SAM" id="Phobius"/>
    </source>
</evidence>
<dbReference type="PANTHER" id="PTHR32385">
    <property type="entry name" value="MANNOSYL PHOSPHORYLINOSITOL CERAMIDE SYNTHASE"/>
    <property type="match status" value="1"/>
</dbReference>
<dbReference type="InterPro" id="IPR051706">
    <property type="entry name" value="Glycosyltransferase_domain"/>
</dbReference>
<dbReference type="STRING" id="47427.A0A2H3ERH1"/>
<keyword evidence="3" id="KW-1185">Reference proteome</keyword>
<reference evidence="3" key="1">
    <citation type="journal article" date="2017" name="Nat. Ecol. Evol.">
        <title>Genome expansion and lineage-specific genetic innovations in the forest pathogenic fungi Armillaria.</title>
        <authorList>
            <person name="Sipos G."/>
            <person name="Prasanna A.N."/>
            <person name="Walter M.C."/>
            <person name="O'Connor E."/>
            <person name="Balint B."/>
            <person name="Krizsan K."/>
            <person name="Kiss B."/>
            <person name="Hess J."/>
            <person name="Varga T."/>
            <person name="Slot J."/>
            <person name="Riley R."/>
            <person name="Boka B."/>
            <person name="Rigling D."/>
            <person name="Barry K."/>
            <person name="Lee J."/>
            <person name="Mihaltcheva S."/>
            <person name="LaButti K."/>
            <person name="Lipzen A."/>
            <person name="Waldron R."/>
            <person name="Moloney N.M."/>
            <person name="Sperisen C."/>
            <person name="Kredics L."/>
            <person name="Vagvoelgyi C."/>
            <person name="Patrignani A."/>
            <person name="Fitzpatrick D."/>
            <person name="Nagy I."/>
            <person name="Doyle S."/>
            <person name="Anderson J.B."/>
            <person name="Grigoriev I.V."/>
            <person name="Gueldener U."/>
            <person name="Muensterkoetter M."/>
            <person name="Nagy L.G."/>
        </authorList>
    </citation>
    <scope>NUCLEOTIDE SEQUENCE [LARGE SCALE GENOMIC DNA]</scope>
    <source>
        <strain evidence="3">Ar21-2</strain>
    </source>
</reference>
<dbReference type="GO" id="GO:0051999">
    <property type="term" value="P:mannosyl-inositol phosphorylceramide biosynthetic process"/>
    <property type="evidence" value="ECO:0007669"/>
    <property type="project" value="TreeGrafter"/>
</dbReference>
<dbReference type="GO" id="GO:0016020">
    <property type="term" value="C:membrane"/>
    <property type="evidence" value="ECO:0007669"/>
    <property type="project" value="GOC"/>
</dbReference>
<evidence type="ECO:0000313" key="3">
    <source>
        <dbReference type="Proteomes" id="UP000217790"/>
    </source>
</evidence>
<dbReference type="EMBL" id="KZ293646">
    <property type="protein sequence ID" value="PBL01407.1"/>
    <property type="molecule type" value="Genomic_DNA"/>
</dbReference>
<proteinExistence type="predicted"/>
<dbReference type="AlphaFoldDB" id="A0A2H3ERH1"/>
<dbReference type="OrthoDB" id="3647at2759"/>
<keyword evidence="1" id="KW-1133">Transmembrane helix</keyword>